<organism evidence="1 2">
    <name type="scientific">Capsella rubella</name>
    <dbReference type="NCBI Taxonomy" id="81985"/>
    <lineage>
        <taxon>Eukaryota</taxon>
        <taxon>Viridiplantae</taxon>
        <taxon>Streptophyta</taxon>
        <taxon>Embryophyta</taxon>
        <taxon>Tracheophyta</taxon>
        <taxon>Spermatophyta</taxon>
        <taxon>Magnoliopsida</taxon>
        <taxon>eudicotyledons</taxon>
        <taxon>Gunneridae</taxon>
        <taxon>Pentapetalae</taxon>
        <taxon>rosids</taxon>
        <taxon>malvids</taxon>
        <taxon>Brassicales</taxon>
        <taxon>Brassicaceae</taxon>
        <taxon>Camelineae</taxon>
        <taxon>Capsella</taxon>
    </lineage>
</organism>
<name>R0GNS6_9BRAS</name>
<gene>
    <name evidence="1" type="ORF">CARUB_v10011534mg</name>
</gene>
<evidence type="ECO:0000313" key="1">
    <source>
        <dbReference type="EMBL" id="EOA37446.1"/>
    </source>
</evidence>
<dbReference type="EMBL" id="KB870805">
    <property type="protein sequence ID" value="EOA37446.1"/>
    <property type="molecule type" value="Genomic_DNA"/>
</dbReference>
<dbReference type="Proteomes" id="UP000029121">
    <property type="component" value="Unassembled WGS sequence"/>
</dbReference>
<reference evidence="2" key="1">
    <citation type="journal article" date="2013" name="Nat. Genet.">
        <title>The Capsella rubella genome and the genomic consequences of rapid mating system evolution.</title>
        <authorList>
            <person name="Slotte T."/>
            <person name="Hazzouri K.M."/>
            <person name="Agren J.A."/>
            <person name="Koenig D."/>
            <person name="Maumus F."/>
            <person name="Guo Y.L."/>
            <person name="Steige K."/>
            <person name="Platts A.E."/>
            <person name="Escobar J.S."/>
            <person name="Newman L.K."/>
            <person name="Wang W."/>
            <person name="Mandakova T."/>
            <person name="Vello E."/>
            <person name="Smith L.M."/>
            <person name="Henz S.R."/>
            <person name="Steffen J."/>
            <person name="Takuno S."/>
            <person name="Brandvain Y."/>
            <person name="Coop G."/>
            <person name="Andolfatto P."/>
            <person name="Hu T.T."/>
            <person name="Blanchette M."/>
            <person name="Clark R.M."/>
            <person name="Quesneville H."/>
            <person name="Nordborg M."/>
            <person name="Gaut B.S."/>
            <person name="Lysak M.A."/>
            <person name="Jenkins J."/>
            <person name="Grimwood J."/>
            <person name="Chapman J."/>
            <person name="Prochnik S."/>
            <person name="Shu S."/>
            <person name="Rokhsar D."/>
            <person name="Schmutz J."/>
            <person name="Weigel D."/>
            <person name="Wright S.I."/>
        </authorList>
    </citation>
    <scope>NUCLEOTIDE SEQUENCE [LARGE SCALE GENOMIC DNA]</scope>
    <source>
        <strain evidence="2">cv. Monte Gargano</strain>
    </source>
</reference>
<accession>R0GNS6</accession>
<dbReference type="AlphaFoldDB" id="R0GNS6"/>
<proteinExistence type="predicted"/>
<sequence>VSFMIDKRSKTVYVTGKVDPQVILEKITKAGNNVVIVWSNDGRNKQPKNRKDHSMEQCYASGYINVPNGYSNYPPPDYWMHQPYNNATFALPPPYTRQFHLQPPAPPPYEFHQNEPVPKSFPPTPPPPKNFVMGDLKLVGCIVM</sequence>
<feature type="non-terminal residue" evidence="1">
    <location>
        <position position="1"/>
    </location>
</feature>
<dbReference type="OrthoDB" id="1110082at2759"/>
<protein>
    <submittedName>
        <fullName evidence="1">Uncharacterized protein</fullName>
    </submittedName>
</protein>
<dbReference type="KEGG" id="crb:17897119"/>
<evidence type="ECO:0000313" key="2">
    <source>
        <dbReference type="Proteomes" id="UP000029121"/>
    </source>
</evidence>
<dbReference type="eggNOG" id="ENOG502SBQ4">
    <property type="taxonomic scope" value="Eukaryota"/>
</dbReference>
<keyword evidence="2" id="KW-1185">Reference proteome</keyword>
<dbReference type="STRING" id="81985.R0GNS6"/>